<gene>
    <name evidence="2" type="ORF">ACAOBT_LOCUS17554</name>
</gene>
<dbReference type="AlphaFoldDB" id="A0A9P0L3I7"/>
<evidence type="ECO:0000256" key="1">
    <source>
        <dbReference type="SAM" id="MobiDB-lite"/>
    </source>
</evidence>
<keyword evidence="3" id="KW-1185">Reference proteome</keyword>
<evidence type="ECO:0000313" key="2">
    <source>
        <dbReference type="EMBL" id="CAH1986950.1"/>
    </source>
</evidence>
<feature type="non-terminal residue" evidence="2">
    <location>
        <position position="1"/>
    </location>
</feature>
<evidence type="ECO:0000313" key="3">
    <source>
        <dbReference type="Proteomes" id="UP001152888"/>
    </source>
</evidence>
<feature type="compositionally biased region" description="Basic and acidic residues" evidence="1">
    <location>
        <begin position="1"/>
        <end position="27"/>
    </location>
</feature>
<dbReference type="Proteomes" id="UP001152888">
    <property type="component" value="Unassembled WGS sequence"/>
</dbReference>
<proteinExistence type="predicted"/>
<sequence length="111" mass="12760">EYYEVGDDRILSPISERPESGLSDHIDILQGPCSSGTHKRGTSSSKSGSSIPKRMRHLTLRCSKMYPLALVAYQQLYRKAELLLLPQQMMSWLFLGYFYHCHLKNQLVNEL</sequence>
<dbReference type="EMBL" id="CAKOFQ010007008">
    <property type="protein sequence ID" value="CAH1986950.1"/>
    <property type="molecule type" value="Genomic_DNA"/>
</dbReference>
<accession>A0A9P0L3I7</accession>
<feature type="region of interest" description="Disordered" evidence="1">
    <location>
        <begin position="1"/>
        <end position="53"/>
    </location>
</feature>
<comment type="caution">
    <text evidence="2">The sequence shown here is derived from an EMBL/GenBank/DDBJ whole genome shotgun (WGS) entry which is preliminary data.</text>
</comment>
<name>A0A9P0L3I7_ACAOB</name>
<protein>
    <submittedName>
        <fullName evidence="2">Uncharacterized protein</fullName>
    </submittedName>
</protein>
<organism evidence="2 3">
    <name type="scientific">Acanthoscelides obtectus</name>
    <name type="common">Bean weevil</name>
    <name type="synonym">Bruchus obtectus</name>
    <dbReference type="NCBI Taxonomy" id="200917"/>
    <lineage>
        <taxon>Eukaryota</taxon>
        <taxon>Metazoa</taxon>
        <taxon>Ecdysozoa</taxon>
        <taxon>Arthropoda</taxon>
        <taxon>Hexapoda</taxon>
        <taxon>Insecta</taxon>
        <taxon>Pterygota</taxon>
        <taxon>Neoptera</taxon>
        <taxon>Endopterygota</taxon>
        <taxon>Coleoptera</taxon>
        <taxon>Polyphaga</taxon>
        <taxon>Cucujiformia</taxon>
        <taxon>Chrysomeloidea</taxon>
        <taxon>Chrysomelidae</taxon>
        <taxon>Bruchinae</taxon>
        <taxon>Bruchini</taxon>
        <taxon>Acanthoscelides</taxon>
    </lineage>
</organism>
<reference evidence="2" key="1">
    <citation type="submission" date="2022-03" db="EMBL/GenBank/DDBJ databases">
        <authorList>
            <person name="Sayadi A."/>
        </authorList>
    </citation>
    <scope>NUCLEOTIDE SEQUENCE</scope>
</reference>